<proteinExistence type="predicted"/>
<accession>A0ACB8RTJ1</accession>
<evidence type="ECO:0000313" key="1">
    <source>
        <dbReference type="EMBL" id="KAI0047443.1"/>
    </source>
</evidence>
<feature type="non-terminal residue" evidence="1">
    <location>
        <position position="1"/>
    </location>
</feature>
<evidence type="ECO:0000313" key="2">
    <source>
        <dbReference type="Proteomes" id="UP000814033"/>
    </source>
</evidence>
<dbReference type="EMBL" id="MU275904">
    <property type="protein sequence ID" value="KAI0047443.1"/>
    <property type="molecule type" value="Genomic_DNA"/>
</dbReference>
<gene>
    <name evidence="1" type="ORF">FA95DRAFT_1471724</name>
</gene>
<reference evidence="1" key="2">
    <citation type="journal article" date="2022" name="New Phytol.">
        <title>Evolutionary transition to the ectomycorrhizal habit in the genomes of a hyperdiverse lineage of mushroom-forming fungi.</title>
        <authorList>
            <person name="Looney B."/>
            <person name="Miyauchi S."/>
            <person name="Morin E."/>
            <person name="Drula E."/>
            <person name="Courty P.E."/>
            <person name="Kohler A."/>
            <person name="Kuo A."/>
            <person name="LaButti K."/>
            <person name="Pangilinan J."/>
            <person name="Lipzen A."/>
            <person name="Riley R."/>
            <person name="Andreopoulos W."/>
            <person name="He G."/>
            <person name="Johnson J."/>
            <person name="Nolan M."/>
            <person name="Tritt A."/>
            <person name="Barry K.W."/>
            <person name="Grigoriev I.V."/>
            <person name="Nagy L.G."/>
            <person name="Hibbett D."/>
            <person name="Henrissat B."/>
            <person name="Matheny P.B."/>
            <person name="Labbe J."/>
            <person name="Martin F.M."/>
        </authorList>
    </citation>
    <scope>NUCLEOTIDE SEQUENCE</scope>
    <source>
        <strain evidence="1">FP105234-sp</strain>
    </source>
</reference>
<name>A0ACB8RTJ1_9AGAM</name>
<protein>
    <submittedName>
        <fullName evidence="1">Uncharacterized protein</fullName>
    </submittedName>
</protein>
<dbReference type="Proteomes" id="UP000814033">
    <property type="component" value="Unassembled WGS sequence"/>
</dbReference>
<organism evidence="1 2">
    <name type="scientific">Auriscalpium vulgare</name>
    <dbReference type="NCBI Taxonomy" id="40419"/>
    <lineage>
        <taxon>Eukaryota</taxon>
        <taxon>Fungi</taxon>
        <taxon>Dikarya</taxon>
        <taxon>Basidiomycota</taxon>
        <taxon>Agaricomycotina</taxon>
        <taxon>Agaricomycetes</taxon>
        <taxon>Russulales</taxon>
        <taxon>Auriscalpiaceae</taxon>
        <taxon>Auriscalpium</taxon>
    </lineage>
</organism>
<feature type="non-terminal residue" evidence="1">
    <location>
        <position position="104"/>
    </location>
</feature>
<reference evidence="1" key="1">
    <citation type="submission" date="2021-02" db="EMBL/GenBank/DDBJ databases">
        <authorList>
            <consortium name="DOE Joint Genome Institute"/>
            <person name="Ahrendt S."/>
            <person name="Looney B.P."/>
            <person name="Miyauchi S."/>
            <person name="Morin E."/>
            <person name="Drula E."/>
            <person name="Courty P.E."/>
            <person name="Chicoki N."/>
            <person name="Fauchery L."/>
            <person name="Kohler A."/>
            <person name="Kuo A."/>
            <person name="Labutti K."/>
            <person name="Pangilinan J."/>
            <person name="Lipzen A."/>
            <person name="Riley R."/>
            <person name="Andreopoulos W."/>
            <person name="He G."/>
            <person name="Johnson J."/>
            <person name="Barry K.W."/>
            <person name="Grigoriev I.V."/>
            <person name="Nagy L."/>
            <person name="Hibbett D."/>
            <person name="Henrissat B."/>
            <person name="Matheny P.B."/>
            <person name="Labbe J."/>
            <person name="Martin F."/>
        </authorList>
    </citation>
    <scope>NUCLEOTIDE SEQUENCE</scope>
    <source>
        <strain evidence="1">FP105234-sp</strain>
    </source>
</reference>
<keyword evidence="2" id="KW-1185">Reference proteome</keyword>
<comment type="caution">
    <text evidence="1">The sequence shown here is derived from an EMBL/GenBank/DDBJ whole genome shotgun (WGS) entry which is preliminary data.</text>
</comment>
<sequence>LLNAEVCAITPESQAMRSHHSDLLPLARIPPEILYLILLFHSEFDPPIDDSDDSACLGWIRATHVCRRWRHVALAYNSLWTHISSELGPYWTDTFLERSKPLPV</sequence>